<evidence type="ECO:0000313" key="3">
    <source>
        <dbReference type="Proteomes" id="UP001159363"/>
    </source>
</evidence>
<sequence>MSEVILAFRGKEMGLSRASKLFDVPIFTLKDKVNSREEDVDKLFGTKLGRNPTLRDEIEDALMKYCLVMEVRFFGLTAKGIKRMAFQLTENNKGEDAAGWKWLH</sequence>
<dbReference type="Proteomes" id="UP001159363">
    <property type="component" value="Chromosome 11"/>
</dbReference>
<dbReference type="EMBL" id="JARBHB010000012">
    <property type="protein sequence ID" value="KAJ8871963.1"/>
    <property type="molecule type" value="Genomic_DNA"/>
</dbReference>
<dbReference type="InterPro" id="IPR007889">
    <property type="entry name" value="HTH_Psq"/>
</dbReference>
<protein>
    <recommendedName>
        <fullName evidence="1">HTH psq-type domain-containing protein</fullName>
    </recommendedName>
</protein>
<gene>
    <name evidence="2" type="ORF">PR048_028303</name>
</gene>
<organism evidence="2 3">
    <name type="scientific">Dryococelus australis</name>
    <dbReference type="NCBI Taxonomy" id="614101"/>
    <lineage>
        <taxon>Eukaryota</taxon>
        <taxon>Metazoa</taxon>
        <taxon>Ecdysozoa</taxon>
        <taxon>Arthropoda</taxon>
        <taxon>Hexapoda</taxon>
        <taxon>Insecta</taxon>
        <taxon>Pterygota</taxon>
        <taxon>Neoptera</taxon>
        <taxon>Polyneoptera</taxon>
        <taxon>Phasmatodea</taxon>
        <taxon>Verophasmatodea</taxon>
        <taxon>Anareolatae</taxon>
        <taxon>Phasmatidae</taxon>
        <taxon>Eurycanthinae</taxon>
        <taxon>Dryococelus</taxon>
    </lineage>
</organism>
<dbReference type="Pfam" id="PF05225">
    <property type="entry name" value="HTH_psq"/>
    <property type="match status" value="1"/>
</dbReference>
<proteinExistence type="predicted"/>
<keyword evidence="3" id="KW-1185">Reference proteome</keyword>
<accession>A0ABQ9GIW3</accession>
<evidence type="ECO:0000259" key="1">
    <source>
        <dbReference type="Pfam" id="PF05225"/>
    </source>
</evidence>
<feature type="domain" description="HTH psq-type" evidence="1">
    <location>
        <begin position="9"/>
        <end position="39"/>
    </location>
</feature>
<name>A0ABQ9GIW3_9NEOP</name>
<evidence type="ECO:0000313" key="2">
    <source>
        <dbReference type="EMBL" id="KAJ8871963.1"/>
    </source>
</evidence>
<reference evidence="2 3" key="1">
    <citation type="submission" date="2023-02" db="EMBL/GenBank/DDBJ databases">
        <title>LHISI_Scaffold_Assembly.</title>
        <authorList>
            <person name="Stuart O.P."/>
            <person name="Cleave R."/>
            <person name="Magrath M.J.L."/>
            <person name="Mikheyev A.S."/>
        </authorList>
    </citation>
    <scope>NUCLEOTIDE SEQUENCE [LARGE SCALE GENOMIC DNA]</scope>
    <source>
        <strain evidence="2">Daus_M_001</strain>
        <tissue evidence="2">Leg muscle</tissue>
    </source>
</reference>
<comment type="caution">
    <text evidence="2">The sequence shown here is derived from an EMBL/GenBank/DDBJ whole genome shotgun (WGS) entry which is preliminary data.</text>
</comment>